<feature type="region of interest" description="Disordered" evidence="3">
    <location>
        <begin position="500"/>
        <end position="532"/>
    </location>
</feature>
<reference evidence="8" key="1">
    <citation type="journal article" date="2019" name="Int. J. Syst. Evol. Microbiol.">
        <title>The Global Catalogue of Microorganisms (GCM) 10K type strain sequencing project: providing services to taxonomists for standard genome sequencing and annotation.</title>
        <authorList>
            <consortium name="The Broad Institute Genomics Platform"/>
            <consortium name="The Broad Institute Genome Sequencing Center for Infectious Disease"/>
            <person name="Wu L."/>
            <person name="Ma J."/>
        </authorList>
    </citation>
    <scope>NUCLEOTIDE SEQUENCE [LARGE SCALE GENOMIC DNA]</scope>
    <source>
        <strain evidence="8">CGMCC 4.7106</strain>
    </source>
</reference>
<evidence type="ECO:0000313" key="8">
    <source>
        <dbReference type="Proteomes" id="UP001596096"/>
    </source>
</evidence>
<keyword evidence="1" id="KW-0479">Metal-binding</keyword>
<dbReference type="InterPro" id="IPR002355">
    <property type="entry name" value="Cu_oxidase_Cu_BS"/>
</dbReference>
<evidence type="ECO:0000259" key="6">
    <source>
        <dbReference type="Pfam" id="PF07732"/>
    </source>
</evidence>
<keyword evidence="4" id="KW-0812">Transmembrane</keyword>
<feature type="transmembrane region" description="Helical" evidence="4">
    <location>
        <begin position="132"/>
        <end position="154"/>
    </location>
</feature>
<dbReference type="PANTHER" id="PTHR11709">
    <property type="entry name" value="MULTI-COPPER OXIDASE"/>
    <property type="match status" value="1"/>
</dbReference>
<dbReference type="CDD" id="cd04202">
    <property type="entry name" value="CuRO_D2_2dMcoN_like"/>
    <property type="match status" value="1"/>
</dbReference>
<dbReference type="Pfam" id="PF07732">
    <property type="entry name" value="Cu-oxidase_3"/>
    <property type="match status" value="1"/>
</dbReference>
<dbReference type="InterPro" id="IPR011706">
    <property type="entry name" value="Cu-oxidase_C"/>
</dbReference>
<evidence type="ECO:0000256" key="2">
    <source>
        <dbReference type="ARBA" id="ARBA00023002"/>
    </source>
</evidence>
<evidence type="ECO:0000256" key="1">
    <source>
        <dbReference type="ARBA" id="ARBA00022723"/>
    </source>
</evidence>
<feature type="transmembrane region" description="Helical" evidence="4">
    <location>
        <begin position="69"/>
        <end position="93"/>
    </location>
</feature>
<feature type="transmembrane region" description="Helical" evidence="4">
    <location>
        <begin position="36"/>
        <end position="63"/>
    </location>
</feature>
<dbReference type="RefSeq" id="WP_219545975.1">
    <property type="nucleotide sequence ID" value="NZ_JAHKRN010000020.1"/>
</dbReference>
<keyword evidence="8" id="KW-1185">Reference proteome</keyword>
<dbReference type="EMBL" id="JBHSNW010000012">
    <property type="protein sequence ID" value="MFC5818134.1"/>
    <property type="molecule type" value="Genomic_DNA"/>
</dbReference>
<feature type="domain" description="Plastocyanin-like" evidence="6">
    <location>
        <begin position="275"/>
        <end position="388"/>
    </location>
</feature>
<keyword evidence="4" id="KW-0472">Membrane</keyword>
<dbReference type="PROSITE" id="PS00080">
    <property type="entry name" value="MULTICOPPER_OXIDASE2"/>
    <property type="match status" value="1"/>
</dbReference>
<keyword evidence="4" id="KW-1133">Transmembrane helix</keyword>
<feature type="region of interest" description="Disordered" evidence="3">
    <location>
        <begin position="102"/>
        <end position="124"/>
    </location>
</feature>
<feature type="transmembrane region" description="Helical" evidence="4">
    <location>
        <begin position="160"/>
        <end position="181"/>
    </location>
</feature>
<organism evidence="7 8">
    <name type="scientific">Nonomuraea harbinensis</name>
    <dbReference type="NCBI Taxonomy" id="1286938"/>
    <lineage>
        <taxon>Bacteria</taxon>
        <taxon>Bacillati</taxon>
        <taxon>Actinomycetota</taxon>
        <taxon>Actinomycetes</taxon>
        <taxon>Streptosporangiales</taxon>
        <taxon>Streptosporangiaceae</taxon>
        <taxon>Nonomuraea</taxon>
    </lineage>
</organism>
<evidence type="ECO:0000259" key="5">
    <source>
        <dbReference type="Pfam" id="PF07731"/>
    </source>
</evidence>
<gene>
    <name evidence="7" type="ORF">ACFPUY_23775</name>
</gene>
<evidence type="ECO:0000256" key="4">
    <source>
        <dbReference type="SAM" id="Phobius"/>
    </source>
</evidence>
<evidence type="ECO:0000313" key="7">
    <source>
        <dbReference type="EMBL" id="MFC5818134.1"/>
    </source>
</evidence>
<dbReference type="Proteomes" id="UP001596096">
    <property type="component" value="Unassembled WGS sequence"/>
</dbReference>
<feature type="domain" description="Plastocyanin-like" evidence="5">
    <location>
        <begin position="584"/>
        <end position="683"/>
    </location>
</feature>
<feature type="transmembrane region" description="Helical" evidence="4">
    <location>
        <begin position="208"/>
        <end position="227"/>
    </location>
</feature>
<comment type="caution">
    <text evidence="7">The sequence shown here is derived from an EMBL/GenBank/DDBJ whole genome shotgun (WGS) entry which is preliminary data.</text>
</comment>
<accession>A0ABW1BY02</accession>
<feature type="compositionally biased region" description="Low complexity" evidence="3">
    <location>
        <begin position="507"/>
        <end position="526"/>
    </location>
</feature>
<dbReference type="InterPro" id="IPR011707">
    <property type="entry name" value="Cu-oxidase-like_N"/>
</dbReference>
<protein>
    <submittedName>
        <fullName evidence="7">Multicopper oxidase family protein</fullName>
    </submittedName>
</protein>
<dbReference type="InterPro" id="IPR045087">
    <property type="entry name" value="Cu-oxidase_fam"/>
</dbReference>
<evidence type="ECO:0000256" key="3">
    <source>
        <dbReference type="SAM" id="MobiDB-lite"/>
    </source>
</evidence>
<sequence length="703" mass="73367">MTAGTLIIVDHAVALLGVTTWFASGVTASLRRTRTALALLAVALVVTAARAIPVMLLAAHGWWFVQEKVLLGLPLLTLAALAAAAIAGPRLLAAARAQGWRPRAGTGEPDAPPDAPLKTPERGARAGDLDTVSVIALLTTAYAALVGFVLTFLVGYPLTLGVALIAVALVPAASLLTARVLDHPERDLAENRDTVPGERAAEISRRRLLGVAGGSAVVGAVGAGIGLSVRHGTAPVNGGGPGPAARTTVPVTDLRGPVTPAPGGVRRAHVLTARKATVRLANGRDFDAWTFDGTLPGPAITATQGDLIEVKLVNHDIDEGVTLHWHGYDVPCSQDGAAGVTQEVVGRGGEFVYRFRADQVGTYWYHTHHASHIGVQRGLYGTLVVKPHEPDAGELDLTLPAHTFDGTVTIAGGDEHLAPPGTSVRLRLINTDSDPHRYTLAGTSFRLVAVDGRDLVGPGEISRQALYLPAGGRFDLVFVMPDTSVALALDDGTATVWLRPEAGVPGGASDSASDSASDGASDGASDTGLATQDIGGRPELDLLTYGTPAPVALRADAADRHFTLVLDRGLAMVDGVPAYAHTVNGRGHPSIPDQLIAEGDVVRFTVVNRSLETHPWHLHGHPVLILSRDGKPASGSPLWVDTFDVRPGEVWEVAFLASNPGIWMNHCHNLPHAHQGMMLQVRYDGVTSPFGGMHATGPGHAHG</sequence>
<feature type="transmembrane region" description="Helical" evidence="4">
    <location>
        <begin position="6"/>
        <end position="24"/>
    </location>
</feature>
<dbReference type="Pfam" id="PF07731">
    <property type="entry name" value="Cu-oxidase_2"/>
    <property type="match status" value="1"/>
</dbReference>
<proteinExistence type="predicted"/>
<keyword evidence="2" id="KW-0560">Oxidoreductase</keyword>
<name>A0ABW1BY02_9ACTN</name>